<comment type="caution">
    <text evidence="4">The sequence shown here is derived from an EMBL/GenBank/DDBJ whole genome shotgun (WGS) entry which is preliminary data.</text>
</comment>
<dbReference type="SUPFAM" id="SSF49562">
    <property type="entry name" value="C2 domain (Calcium/lipid-binding domain, CaLB)"/>
    <property type="match status" value="1"/>
</dbReference>
<accession>A0A815AAG0</accession>
<dbReference type="PANTHER" id="PTHR10024">
    <property type="entry name" value="SYNAPTOTAGMIN"/>
    <property type="match status" value="1"/>
</dbReference>
<dbReference type="Gene3D" id="2.60.40.150">
    <property type="entry name" value="C2 domain"/>
    <property type="match status" value="1"/>
</dbReference>
<keyword evidence="1" id="KW-0677">Repeat</keyword>
<keyword evidence="5" id="KW-1185">Reference proteome</keyword>
<protein>
    <recommendedName>
        <fullName evidence="3">C2 domain-containing protein</fullName>
    </recommendedName>
</protein>
<organism evidence="4 5">
    <name type="scientific">Adineta ricciae</name>
    <name type="common">Rotifer</name>
    <dbReference type="NCBI Taxonomy" id="249248"/>
    <lineage>
        <taxon>Eukaryota</taxon>
        <taxon>Metazoa</taxon>
        <taxon>Spiralia</taxon>
        <taxon>Gnathifera</taxon>
        <taxon>Rotifera</taxon>
        <taxon>Eurotatoria</taxon>
        <taxon>Bdelloidea</taxon>
        <taxon>Adinetida</taxon>
        <taxon>Adinetidae</taxon>
        <taxon>Adineta</taxon>
    </lineage>
</organism>
<dbReference type="SMART" id="SM00239">
    <property type="entry name" value="C2"/>
    <property type="match status" value="1"/>
</dbReference>
<dbReference type="GO" id="GO:0016020">
    <property type="term" value="C:membrane"/>
    <property type="evidence" value="ECO:0007669"/>
    <property type="project" value="InterPro"/>
</dbReference>
<evidence type="ECO:0000256" key="1">
    <source>
        <dbReference type="ARBA" id="ARBA00022737"/>
    </source>
</evidence>
<dbReference type="Proteomes" id="UP000663828">
    <property type="component" value="Unassembled WGS sequence"/>
</dbReference>
<dbReference type="InterPro" id="IPR000008">
    <property type="entry name" value="C2_dom"/>
</dbReference>
<dbReference type="Pfam" id="PF00168">
    <property type="entry name" value="C2"/>
    <property type="match status" value="1"/>
</dbReference>
<dbReference type="InterPro" id="IPR001565">
    <property type="entry name" value="Synaptotagmin"/>
</dbReference>
<proteinExistence type="predicted"/>
<feature type="region of interest" description="Disordered" evidence="2">
    <location>
        <begin position="182"/>
        <end position="202"/>
    </location>
</feature>
<evidence type="ECO:0000256" key="2">
    <source>
        <dbReference type="SAM" id="MobiDB-lite"/>
    </source>
</evidence>
<feature type="domain" description="C2" evidence="3">
    <location>
        <begin position="29"/>
        <end position="155"/>
    </location>
</feature>
<dbReference type="PRINTS" id="PR00399">
    <property type="entry name" value="SYNAPTOTAGMN"/>
</dbReference>
<evidence type="ECO:0000313" key="5">
    <source>
        <dbReference type="Proteomes" id="UP000663828"/>
    </source>
</evidence>
<sequence>MSIWRKFDFFLCHSCFYPLRFSTFKEDEYLGELLVSLTYLAQAERLNVGIIEARNLKALSMHIEADPVVRLTLQLGQTDKVKRKKTSVKRNTLNPKWNEEISFNVPGISLNESCLEIGVYHHDLIAPDEPLGFLRFENTTPIGSANIAQHSEIIHWCEVINGGQRAACWHLLRKAARVVPLSPSSSTRKNSTQTRHSTSVVK</sequence>
<dbReference type="AlphaFoldDB" id="A0A815AAG0"/>
<gene>
    <name evidence="4" type="ORF">XAT740_LOCUS26380</name>
</gene>
<dbReference type="InterPro" id="IPR035892">
    <property type="entry name" value="C2_domain_sf"/>
</dbReference>
<evidence type="ECO:0000313" key="4">
    <source>
        <dbReference type="EMBL" id="CAF1253337.1"/>
    </source>
</evidence>
<dbReference type="CDD" id="cd00276">
    <property type="entry name" value="C2B_Synaptotagmin"/>
    <property type="match status" value="1"/>
</dbReference>
<name>A0A815AAG0_ADIRI</name>
<dbReference type="EMBL" id="CAJNOR010002141">
    <property type="protein sequence ID" value="CAF1253337.1"/>
    <property type="molecule type" value="Genomic_DNA"/>
</dbReference>
<dbReference type="PROSITE" id="PS50004">
    <property type="entry name" value="C2"/>
    <property type="match status" value="1"/>
</dbReference>
<reference evidence="4" key="1">
    <citation type="submission" date="2021-02" db="EMBL/GenBank/DDBJ databases">
        <authorList>
            <person name="Nowell W R."/>
        </authorList>
    </citation>
    <scope>NUCLEOTIDE SEQUENCE</scope>
</reference>
<evidence type="ECO:0000259" key="3">
    <source>
        <dbReference type="PROSITE" id="PS50004"/>
    </source>
</evidence>